<name>A0A2K8K838_9RHOB</name>
<protein>
    <submittedName>
        <fullName evidence="2">Metallo-mystery pair system four-Cys motif protein</fullName>
    </submittedName>
</protein>
<dbReference type="Proteomes" id="UP000228948">
    <property type="component" value="Chromosome"/>
</dbReference>
<dbReference type="STRING" id="441209.GCA_001870665_01181"/>
<sequence length="85" mass="9093">MALDQDGVWQVADVAQLDFEDATGTCVNGTPDMNNSLRGTVPAGEYTGLDFDIGVPFDLNHGDPTLAASPLNLTAMFWNWQGAYA</sequence>
<reference evidence="2 3" key="1">
    <citation type="submission" date="2017-11" db="EMBL/GenBank/DDBJ databases">
        <title>Revised Sequence and Annotation of the Rhodobaca barguzinensis strain alga05 Genome.</title>
        <authorList>
            <person name="Kopejtka K."/>
            <person name="Tomasch J.M."/>
            <person name="Bunk B."/>
            <person name="Koblizek M."/>
        </authorList>
    </citation>
    <scope>NUCLEOTIDE SEQUENCE [LARGE SCALE GENOMIC DNA]</scope>
    <source>
        <strain evidence="3">alga05</strain>
    </source>
</reference>
<evidence type="ECO:0000313" key="2">
    <source>
        <dbReference type="EMBL" id="ATX65604.1"/>
    </source>
</evidence>
<organism evidence="2 3">
    <name type="scientific">Roseinatronobacter bogoriensis subsp. barguzinensis</name>
    <dbReference type="NCBI Taxonomy" id="441209"/>
    <lineage>
        <taxon>Bacteria</taxon>
        <taxon>Pseudomonadati</taxon>
        <taxon>Pseudomonadota</taxon>
        <taxon>Alphaproteobacteria</taxon>
        <taxon>Rhodobacterales</taxon>
        <taxon>Paracoccaceae</taxon>
        <taxon>Roseinatronobacter</taxon>
    </lineage>
</organism>
<gene>
    <name evidence="2" type="ORF">BG454_07015</name>
</gene>
<dbReference type="EMBL" id="CP024899">
    <property type="protein sequence ID" value="ATX65604.1"/>
    <property type="molecule type" value="Genomic_DNA"/>
</dbReference>
<dbReference type="AlphaFoldDB" id="A0A2K8K838"/>
<keyword evidence="3" id="KW-1185">Reference proteome</keyword>
<dbReference type="InterPro" id="IPR046863">
    <property type="entry name" value="MbnP-like_dom"/>
</dbReference>
<evidence type="ECO:0000313" key="3">
    <source>
        <dbReference type="Proteomes" id="UP000228948"/>
    </source>
</evidence>
<evidence type="ECO:0000259" key="1">
    <source>
        <dbReference type="Pfam" id="PF20243"/>
    </source>
</evidence>
<feature type="domain" description="Copper-binding protein MbnP-like" evidence="1">
    <location>
        <begin position="4"/>
        <end position="84"/>
    </location>
</feature>
<proteinExistence type="predicted"/>
<dbReference type="OrthoDB" id="64245at2"/>
<accession>A0A2K8K838</accession>
<dbReference type="Pfam" id="PF20243">
    <property type="entry name" value="MbnP"/>
    <property type="match status" value="1"/>
</dbReference>
<dbReference type="KEGG" id="rbg:BG454_07015"/>